<proteinExistence type="predicted"/>
<evidence type="ECO:0000313" key="2">
    <source>
        <dbReference type="Proteomes" id="UP001596997"/>
    </source>
</evidence>
<dbReference type="PROSITE" id="PS51257">
    <property type="entry name" value="PROKAR_LIPOPROTEIN"/>
    <property type="match status" value="1"/>
</dbReference>
<dbReference type="Proteomes" id="UP001596997">
    <property type="component" value="Unassembled WGS sequence"/>
</dbReference>
<reference evidence="2" key="1">
    <citation type="journal article" date="2019" name="Int. J. Syst. Evol. Microbiol.">
        <title>The Global Catalogue of Microorganisms (GCM) 10K type strain sequencing project: providing services to taxonomists for standard genome sequencing and annotation.</title>
        <authorList>
            <consortium name="The Broad Institute Genomics Platform"/>
            <consortium name="The Broad Institute Genome Sequencing Center for Infectious Disease"/>
            <person name="Wu L."/>
            <person name="Ma J."/>
        </authorList>
    </citation>
    <scope>NUCLEOTIDE SEQUENCE [LARGE SCALE GENOMIC DNA]</scope>
    <source>
        <strain evidence="2">CCUG 62114</strain>
    </source>
</reference>
<organism evidence="1 2">
    <name type="scientific">Pseudofulvibacter geojedonensis</name>
    <dbReference type="NCBI Taxonomy" id="1123758"/>
    <lineage>
        <taxon>Bacteria</taxon>
        <taxon>Pseudomonadati</taxon>
        <taxon>Bacteroidota</taxon>
        <taxon>Flavobacteriia</taxon>
        <taxon>Flavobacteriales</taxon>
        <taxon>Flavobacteriaceae</taxon>
        <taxon>Pseudofulvibacter</taxon>
    </lineage>
</organism>
<dbReference type="InterPro" id="IPR020018">
    <property type="entry name" value="Motility-assoc_lipoprot_GldH"/>
</dbReference>
<comment type="caution">
    <text evidence="1">The sequence shown here is derived from an EMBL/GenBank/DDBJ whole genome shotgun (WGS) entry which is preliminary data.</text>
</comment>
<protein>
    <submittedName>
        <fullName evidence="1">Gliding motility lipoprotein GldH</fullName>
    </submittedName>
</protein>
<dbReference type="RefSeq" id="WP_377713593.1">
    <property type="nucleotide sequence ID" value="NZ_JBHTJM010000005.1"/>
</dbReference>
<dbReference type="Pfam" id="PF14109">
    <property type="entry name" value="GldH_lipo"/>
    <property type="match status" value="1"/>
</dbReference>
<evidence type="ECO:0000313" key="1">
    <source>
        <dbReference type="EMBL" id="MFD0963165.1"/>
    </source>
</evidence>
<gene>
    <name evidence="1" type="ORF">ACFQ1O_03995</name>
</gene>
<dbReference type="EMBL" id="JBHTJM010000005">
    <property type="protein sequence ID" value="MFD0963165.1"/>
    <property type="molecule type" value="Genomic_DNA"/>
</dbReference>
<keyword evidence="2" id="KW-1185">Reference proteome</keyword>
<dbReference type="NCBIfam" id="TIGR03511">
    <property type="entry name" value="GldH_lipo"/>
    <property type="match status" value="1"/>
</dbReference>
<name>A0ABW3I024_9FLAO</name>
<keyword evidence="1" id="KW-0449">Lipoprotein</keyword>
<sequence length="160" mass="18486">MRKLAYSILAIFILVACDSKQILDEYQTVPGSWAKENPISFSFNSPDTINKYNLFINLRNNNEYPFSNLYLITELEDPKKNKITDTLEYEMANADGSWMGTGFSAIKENKLWYKEKVRFKEEGNYLLTVKHAMRKNGNVLGLENLNGITELGFRIEKTPK</sequence>
<accession>A0ABW3I024</accession>